<evidence type="ECO:0000256" key="3">
    <source>
        <dbReference type="RuleBase" id="RU003695"/>
    </source>
</evidence>
<gene>
    <name evidence="6" type="primary">lcn15</name>
</gene>
<evidence type="ECO:0000259" key="5">
    <source>
        <dbReference type="Pfam" id="PF00061"/>
    </source>
</evidence>
<keyword evidence="1" id="KW-0646">Protease inhibitor</keyword>
<dbReference type="KEGG" id="oki:109877445"/>
<dbReference type="PANTHER" id="PTHR46676:SF1">
    <property type="entry name" value="PROTEIN AMBP"/>
    <property type="match status" value="1"/>
</dbReference>
<proteinExistence type="inferred from homology"/>
<sequence length="265" mass="30992">MFLVVTVFSVMLWTQCINADIHPQQDFDLQRFSGQWYRVGLAYDSPEFVPWRSYVQVSNGNVTYDMDGNANLTVWGTGLKGCMCRVYYYQKTDLPGQFNYFSDRHQILKDITVVESNYTEYGLVVKYKKIVKEFSQVSLYGRSPTLRKELVERFRNYSLSLGFSANSILTPSFVGPNSKHWLKNSTPSYWTKIGAHHPYICWVFCFALYFTYMYCTITLLNTQRTVAILYNKSESYYSYTSLPHVLYMKNLLYLIWDSGLKCLEG</sequence>
<accession>A0A8C7H969</accession>
<dbReference type="GeneTree" id="ENSGT01120000271921"/>
<feature type="signal peptide" evidence="4">
    <location>
        <begin position="1"/>
        <end position="19"/>
    </location>
</feature>
<keyword evidence="2" id="KW-0722">Serine protease inhibitor</keyword>
<dbReference type="InterPro" id="IPR022272">
    <property type="entry name" value="Lipocalin_CS"/>
</dbReference>
<dbReference type="PRINTS" id="PR01254">
    <property type="entry name" value="PGNDSYNTHASE"/>
</dbReference>
<name>A0A8C7H969_ONCKI</name>
<evidence type="ECO:0000313" key="6">
    <source>
        <dbReference type="Ensembl" id="ENSOKIP00005052172.1"/>
    </source>
</evidence>
<dbReference type="PRINTS" id="PR00179">
    <property type="entry name" value="LIPOCALIN"/>
</dbReference>
<dbReference type="SUPFAM" id="SSF50814">
    <property type="entry name" value="Lipocalins"/>
    <property type="match status" value="1"/>
</dbReference>
<comment type="similarity">
    <text evidence="3">Belongs to the calycin superfamily. Lipocalin family.</text>
</comment>
<dbReference type="PROSITE" id="PS00213">
    <property type="entry name" value="LIPOCALIN"/>
    <property type="match status" value="1"/>
</dbReference>
<dbReference type="GO" id="GO:0004867">
    <property type="term" value="F:serine-type endopeptidase inhibitor activity"/>
    <property type="evidence" value="ECO:0007669"/>
    <property type="project" value="UniProtKB-KW"/>
</dbReference>
<feature type="chain" id="PRO_5034145368" evidence="4">
    <location>
        <begin position="20"/>
        <end position="265"/>
    </location>
</feature>
<organism evidence="6 7">
    <name type="scientific">Oncorhynchus kisutch</name>
    <name type="common">Coho salmon</name>
    <name type="synonym">Salmo kisutch</name>
    <dbReference type="NCBI Taxonomy" id="8019"/>
    <lineage>
        <taxon>Eukaryota</taxon>
        <taxon>Metazoa</taxon>
        <taxon>Chordata</taxon>
        <taxon>Craniata</taxon>
        <taxon>Vertebrata</taxon>
        <taxon>Euteleostomi</taxon>
        <taxon>Actinopterygii</taxon>
        <taxon>Neopterygii</taxon>
        <taxon>Teleostei</taxon>
        <taxon>Protacanthopterygii</taxon>
        <taxon>Salmoniformes</taxon>
        <taxon>Salmonidae</taxon>
        <taxon>Salmoninae</taxon>
        <taxon>Oncorhynchus</taxon>
    </lineage>
</organism>
<evidence type="ECO:0000256" key="1">
    <source>
        <dbReference type="ARBA" id="ARBA00022690"/>
    </source>
</evidence>
<dbReference type="CTD" id="389812"/>
<dbReference type="Pfam" id="PF00061">
    <property type="entry name" value="Lipocalin"/>
    <property type="match status" value="1"/>
</dbReference>
<feature type="domain" description="Lipocalin/cytosolic fatty-acid binding" evidence="5">
    <location>
        <begin position="33"/>
        <end position="171"/>
    </location>
</feature>
<protein>
    <submittedName>
        <fullName evidence="6">Lipocalin 15</fullName>
    </submittedName>
</protein>
<dbReference type="PANTHER" id="PTHR46676">
    <property type="entry name" value="PROTEIN AMBP"/>
    <property type="match status" value="1"/>
</dbReference>
<dbReference type="Proteomes" id="UP000694557">
    <property type="component" value="Unassembled WGS sequence"/>
</dbReference>
<dbReference type="Gene3D" id="2.40.128.20">
    <property type="match status" value="1"/>
</dbReference>
<dbReference type="Ensembl" id="ENSOKIT00005055099.1">
    <property type="protein sequence ID" value="ENSOKIP00005052172.1"/>
    <property type="gene ID" value="ENSOKIG00005022047.1"/>
</dbReference>
<dbReference type="InterPro" id="IPR012674">
    <property type="entry name" value="Calycin"/>
</dbReference>
<dbReference type="InterPro" id="IPR029856">
    <property type="entry name" value="AMBP"/>
</dbReference>
<evidence type="ECO:0000256" key="4">
    <source>
        <dbReference type="SAM" id="SignalP"/>
    </source>
</evidence>
<keyword evidence="7" id="KW-1185">Reference proteome</keyword>
<keyword evidence="4" id="KW-0732">Signal</keyword>
<evidence type="ECO:0000313" key="7">
    <source>
        <dbReference type="Proteomes" id="UP000694557"/>
    </source>
</evidence>
<reference evidence="6" key="1">
    <citation type="submission" date="2025-08" db="UniProtKB">
        <authorList>
            <consortium name="Ensembl"/>
        </authorList>
    </citation>
    <scope>IDENTIFICATION</scope>
</reference>
<dbReference type="InterPro" id="IPR000566">
    <property type="entry name" value="Lipocln_cytosolic_FA-bd_dom"/>
</dbReference>
<reference evidence="6" key="2">
    <citation type="submission" date="2025-09" db="UniProtKB">
        <authorList>
            <consortium name="Ensembl"/>
        </authorList>
    </citation>
    <scope>IDENTIFICATION</scope>
</reference>
<evidence type="ECO:0000256" key="2">
    <source>
        <dbReference type="ARBA" id="ARBA00022900"/>
    </source>
</evidence>
<dbReference type="AlphaFoldDB" id="A0A8C7H969"/>